<keyword evidence="1" id="KW-0732">Signal</keyword>
<name>A0AAV5UL25_9BILA</name>
<feature type="signal peptide" evidence="1">
    <location>
        <begin position="1"/>
        <end position="18"/>
    </location>
</feature>
<protein>
    <recommendedName>
        <fullName evidence="4">SXP/RAL-2 family protein Ani s 5-like cation-binding domain-containing protein</fullName>
    </recommendedName>
</protein>
<sequence length="161" mass="18327">MGVATLLIPACLLVVVASQAIVYNSFFCIDFGLDLKLNESYETQLQEQLGYSLRGTASKLETRWRIVTFYKNVLAKIKPKLAAAKFNDIKKLLWEGDKTALHNAMYSFDDWKTKAIDAITNAAKKIEIRKIINNLETANKSWDDDKRAWMPGMGFRKCSLK</sequence>
<keyword evidence="3" id="KW-1185">Reference proteome</keyword>
<dbReference type="Proteomes" id="UP001432027">
    <property type="component" value="Unassembled WGS sequence"/>
</dbReference>
<feature type="chain" id="PRO_5043910428" description="SXP/RAL-2 family protein Ani s 5-like cation-binding domain-containing protein" evidence="1">
    <location>
        <begin position="19"/>
        <end position="161"/>
    </location>
</feature>
<evidence type="ECO:0000256" key="1">
    <source>
        <dbReference type="SAM" id="SignalP"/>
    </source>
</evidence>
<evidence type="ECO:0000313" key="2">
    <source>
        <dbReference type="EMBL" id="GMT06645.1"/>
    </source>
</evidence>
<dbReference type="EMBL" id="BTSX01000006">
    <property type="protein sequence ID" value="GMT06645.1"/>
    <property type="molecule type" value="Genomic_DNA"/>
</dbReference>
<evidence type="ECO:0008006" key="4">
    <source>
        <dbReference type="Google" id="ProtNLM"/>
    </source>
</evidence>
<accession>A0AAV5UL25</accession>
<gene>
    <name evidence="2" type="ORF">PENTCL1PPCAC_28819</name>
</gene>
<dbReference type="AlphaFoldDB" id="A0AAV5UL25"/>
<reference evidence="2" key="1">
    <citation type="submission" date="2023-10" db="EMBL/GenBank/DDBJ databases">
        <title>Genome assembly of Pristionchus species.</title>
        <authorList>
            <person name="Yoshida K."/>
            <person name="Sommer R.J."/>
        </authorList>
    </citation>
    <scope>NUCLEOTIDE SEQUENCE</scope>
    <source>
        <strain evidence="2">RS0144</strain>
    </source>
</reference>
<evidence type="ECO:0000313" key="3">
    <source>
        <dbReference type="Proteomes" id="UP001432027"/>
    </source>
</evidence>
<proteinExistence type="predicted"/>
<comment type="caution">
    <text evidence="2">The sequence shown here is derived from an EMBL/GenBank/DDBJ whole genome shotgun (WGS) entry which is preliminary data.</text>
</comment>
<organism evidence="2 3">
    <name type="scientific">Pristionchus entomophagus</name>
    <dbReference type="NCBI Taxonomy" id="358040"/>
    <lineage>
        <taxon>Eukaryota</taxon>
        <taxon>Metazoa</taxon>
        <taxon>Ecdysozoa</taxon>
        <taxon>Nematoda</taxon>
        <taxon>Chromadorea</taxon>
        <taxon>Rhabditida</taxon>
        <taxon>Rhabditina</taxon>
        <taxon>Diplogasteromorpha</taxon>
        <taxon>Diplogasteroidea</taxon>
        <taxon>Neodiplogasteridae</taxon>
        <taxon>Pristionchus</taxon>
    </lineage>
</organism>